<sequence length="64" mass="7109">MAEYCAQCAKQYGMSNGFIKECKPNYLANVICEGCGVIQVNHKGECVSHDCDNGNHAVEWKIKK</sequence>
<protein>
    <submittedName>
        <fullName evidence="1">Uncharacterized protein</fullName>
    </submittedName>
</protein>
<comment type="caution">
    <text evidence="1">The sequence shown here is derived from an EMBL/GenBank/DDBJ whole genome shotgun (WGS) entry which is preliminary data.</text>
</comment>
<proteinExistence type="predicted"/>
<evidence type="ECO:0000313" key="2">
    <source>
        <dbReference type="Proteomes" id="UP000075680"/>
    </source>
</evidence>
<gene>
    <name evidence="1" type="ORF">AVENLUH5627_00128</name>
</gene>
<name>A0A150I300_9GAMM</name>
<dbReference type="RefSeq" id="WP_061517834.1">
    <property type="nucleotide sequence ID" value="NZ_JRUE01000022.1"/>
</dbReference>
<reference evidence="1 2" key="1">
    <citation type="journal article" date="2016" name="Sci. Rep.">
        <title>Genomic and phenotypic characterization of the species Acinetobacter venetianus.</title>
        <authorList>
            <person name="Fondi M."/>
            <person name="Maida I."/>
            <person name="Perrin E."/>
            <person name="Orlandini V."/>
            <person name="La Torre L."/>
            <person name="Bosi E."/>
            <person name="Negroni A."/>
            <person name="Zanaroli G."/>
            <person name="Fava F."/>
            <person name="Decorosi F."/>
            <person name="Giovannetti L."/>
            <person name="Viti C."/>
            <person name="Vaneechoutte M."/>
            <person name="Dijkshoorn L."/>
            <person name="Fani R."/>
        </authorList>
    </citation>
    <scope>NUCLEOTIDE SEQUENCE [LARGE SCALE GENOMIC DNA]</scope>
    <source>
        <strain evidence="1 2">LUH5627</strain>
    </source>
</reference>
<evidence type="ECO:0000313" key="1">
    <source>
        <dbReference type="EMBL" id="KXZ74193.1"/>
    </source>
</evidence>
<accession>A0A150I300</accession>
<dbReference type="EMBL" id="JRUE01000022">
    <property type="protein sequence ID" value="KXZ74193.1"/>
    <property type="molecule type" value="Genomic_DNA"/>
</dbReference>
<organism evidence="1 2">
    <name type="scientific">Acinetobacter venetianus</name>
    <dbReference type="NCBI Taxonomy" id="52133"/>
    <lineage>
        <taxon>Bacteria</taxon>
        <taxon>Pseudomonadati</taxon>
        <taxon>Pseudomonadota</taxon>
        <taxon>Gammaproteobacteria</taxon>
        <taxon>Moraxellales</taxon>
        <taxon>Moraxellaceae</taxon>
        <taxon>Acinetobacter</taxon>
    </lineage>
</organism>
<dbReference type="Proteomes" id="UP000075680">
    <property type="component" value="Unassembled WGS sequence"/>
</dbReference>
<dbReference type="PATRIC" id="fig|52133.18.peg.133"/>
<dbReference type="AlphaFoldDB" id="A0A150I300"/>